<dbReference type="EMBL" id="JAFHDT010000025">
    <property type="protein sequence ID" value="KAI7791500.1"/>
    <property type="molecule type" value="Genomic_DNA"/>
</dbReference>
<feature type="domain" description="SEA" evidence="22">
    <location>
        <begin position="904"/>
        <end position="1021"/>
    </location>
</feature>
<evidence type="ECO:0000256" key="11">
    <source>
        <dbReference type="ARBA" id="ARBA00023136"/>
    </source>
</evidence>
<keyword evidence="7 20" id="KW-0812">Transmembrane</keyword>
<feature type="compositionally biased region" description="Polar residues" evidence="19">
    <location>
        <begin position="1542"/>
        <end position="1557"/>
    </location>
</feature>
<keyword evidence="4" id="KW-0272">Extracellular matrix</keyword>
<dbReference type="PANTHER" id="PTHR12199:SF4">
    <property type="entry name" value="INTERPHOTORECEPTOR MATRIX PROTEOGLYCAN 2"/>
    <property type="match status" value="1"/>
</dbReference>
<dbReference type="SMART" id="SM00200">
    <property type="entry name" value="SEA"/>
    <property type="match status" value="2"/>
</dbReference>
<keyword evidence="10 20" id="KW-1133">Transmembrane helix</keyword>
<evidence type="ECO:0000256" key="19">
    <source>
        <dbReference type="SAM" id="MobiDB-lite"/>
    </source>
</evidence>
<evidence type="ECO:0000256" key="21">
    <source>
        <dbReference type="SAM" id="SignalP"/>
    </source>
</evidence>
<evidence type="ECO:0000256" key="2">
    <source>
        <dbReference type="ARBA" id="ARBA00004593"/>
    </source>
</evidence>
<evidence type="ECO:0000256" key="8">
    <source>
        <dbReference type="ARBA" id="ARBA00022729"/>
    </source>
</evidence>
<keyword evidence="8 21" id="KW-0732">Signal</keyword>
<evidence type="ECO:0000256" key="16">
    <source>
        <dbReference type="ARBA" id="ARBA00074164"/>
    </source>
</evidence>
<evidence type="ECO:0000256" key="5">
    <source>
        <dbReference type="ARBA" id="ARBA00022536"/>
    </source>
</evidence>
<evidence type="ECO:0000259" key="22">
    <source>
        <dbReference type="PROSITE" id="PS50024"/>
    </source>
</evidence>
<evidence type="ECO:0000256" key="13">
    <source>
        <dbReference type="ARBA" id="ARBA00023180"/>
    </source>
</evidence>
<evidence type="ECO:0000256" key="9">
    <source>
        <dbReference type="ARBA" id="ARBA00022737"/>
    </source>
</evidence>
<dbReference type="InterPro" id="IPR036364">
    <property type="entry name" value="SEA_dom_sf"/>
</dbReference>
<evidence type="ECO:0000259" key="23">
    <source>
        <dbReference type="PROSITE" id="PS50026"/>
    </source>
</evidence>
<dbReference type="InterPro" id="IPR039861">
    <property type="entry name" value="IMPG"/>
</dbReference>
<evidence type="ECO:0000313" key="24">
    <source>
        <dbReference type="EMBL" id="KAI7791500.1"/>
    </source>
</evidence>
<dbReference type="Proteomes" id="UP001059041">
    <property type="component" value="Linkage Group LG25"/>
</dbReference>
<dbReference type="Pfam" id="PF01390">
    <property type="entry name" value="SEA"/>
    <property type="match status" value="2"/>
</dbReference>
<keyword evidence="6" id="KW-0358">Heparin-binding</keyword>
<dbReference type="SUPFAM" id="SSF82671">
    <property type="entry name" value="SEA domain"/>
    <property type="match status" value="2"/>
</dbReference>
<comment type="caution">
    <text evidence="24">The sequence shown here is derived from an EMBL/GenBank/DDBJ whole genome shotgun (WGS) entry which is preliminary data.</text>
</comment>
<keyword evidence="3" id="KW-0964">Secreted</keyword>
<name>A0A9W7T4B9_TRIRA</name>
<reference evidence="24" key="1">
    <citation type="submission" date="2021-02" db="EMBL/GenBank/DDBJ databases">
        <title>Comparative genomics reveals that relaxation of natural selection precedes convergent phenotypic evolution of cavefish.</title>
        <authorList>
            <person name="Peng Z."/>
        </authorList>
    </citation>
    <scope>NUCLEOTIDE SEQUENCE</scope>
    <source>
        <tissue evidence="24">Muscle</tissue>
    </source>
</reference>
<evidence type="ECO:0000256" key="20">
    <source>
        <dbReference type="SAM" id="Phobius"/>
    </source>
</evidence>
<dbReference type="InterPro" id="IPR000742">
    <property type="entry name" value="EGF"/>
</dbReference>
<dbReference type="GO" id="GO:0033165">
    <property type="term" value="C:interphotoreceptor matrix"/>
    <property type="evidence" value="ECO:0007669"/>
    <property type="project" value="UniProtKB-SubCell"/>
</dbReference>
<dbReference type="FunFam" id="3.30.70.960:FF:000002">
    <property type="entry name" value="Interphotoreceptor matrix proteoglycan 2"/>
    <property type="match status" value="1"/>
</dbReference>
<dbReference type="PROSITE" id="PS50026">
    <property type="entry name" value="EGF_3"/>
    <property type="match status" value="1"/>
</dbReference>
<evidence type="ECO:0000256" key="18">
    <source>
        <dbReference type="PROSITE-ProRule" id="PRU00076"/>
    </source>
</evidence>
<dbReference type="PROSITE" id="PS50024">
    <property type="entry name" value="SEA"/>
    <property type="match status" value="2"/>
</dbReference>
<feature type="region of interest" description="Disordered" evidence="19">
    <location>
        <begin position="1522"/>
        <end position="1567"/>
    </location>
</feature>
<evidence type="ECO:0000256" key="1">
    <source>
        <dbReference type="ARBA" id="ARBA00004451"/>
    </source>
</evidence>
<feature type="domain" description="EGF-like" evidence="23">
    <location>
        <begin position="1873"/>
        <end position="1915"/>
    </location>
</feature>
<dbReference type="GO" id="GO:0007601">
    <property type="term" value="P:visual perception"/>
    <property type="evidence" value="ECO:0007669"/>
    <property type="project" value="InterPro"/>
</dbReference>
<evidence type="ECO:0000256" key="7">
    <source>
        <dbReference type="ARBA" id="ARBA00022692"/>
    </source>
</evidence>
<evidence type="ECO:0000256" key="4">
    <source>
        <dbReference type="ARBA" id="ARBA00022530"/>
    </source>
</evidence>
<accession>A0A9W7T4B9</accession>
<evidence type="ECO:0000256" key="10">
    <source>
        <dbReference type="ARBA" id="ARBA00022989"/>
    </source>
</evidence>
<evidence type="ECO:0000256" key="15">
    <source>
        <dbReference type="ARBA" id="ARBA00060509"/>
    </source>
</evidence>
<dbReference type="GO" id="GO:0008201">
    <property type="term" value="F:heparin binding"/>
    <property type="evidence" value="ECO:0007669"/>
    <property type="project" value="UniProtKB-KW"/>
</dbReference>
<feature type="signal peptide" evidence="21">
    <location>
        <begin position="1"/>
        <end position="28"/>
    </location>
</feature>
<comment type="subcellular location">
    <subcellularLocation>
        <location evidence="15">Photoreceptor inner segment membrane</location>
        <topology evidence="15">Single-pass type I membrane protein</topology>
    </subcellularLocation>
    <subcellularLocation>
        <location evidence="1">Photoreceptor outer segment membrane</location>
        <topology evidence="1">Single-pass type I membrane protein</topology>
    </subcellularLocation>
    <subcellularLocation>
        <location evidence="2">Secreted</location>
        <location evidence="2">Extracellular space</location>
        <location evidence="2">Extracellular matrix</location>
        <location evidence="2">Interphotoreceptor matrix</location>
    </subcellularLocation>
</comment>
<keyword evidence="5 18" id="KW-0245">EGF-like domain</keyword>
<evidence type="ECO:0000256" key="6">
    <source>
        <dbReference type="ARBA" id="ARBA00022674"/>
    </source>
</evidence>
<feature type="region of interest" description="Disordered" evidence="19">
    <location>
        <begin position="239"/>
        <end position="269"/>
    </location>
</feature>
<feature type="region of interest" description="Disordered" evidence="19">
    <location>
        <begin position="561"/>
        <end position="581"/>
    </location>
</feature>
<dbReference type="PANTHER" id="PTHR12199">
    <property type="entry name" value="INTERPHOTORECEPTOR MATRIX PROTEOGLYCAN"/>
    <property type="match status" value="1"/>
</dbReference>
<keyword evidence="14" id="KW-0966">Cell projection</keyword>
<dbReference type="GO" id="GO:0005540">
    <property type="term" value="F:hyaluronic acid binding"/>
    <property type="evidence" value="ECO:0007669"/>
    <property type="project" value="TreeGrafter"/>
</dbReference>
<dbReference type="InterPro" id="IPR000082">
    <property type="entry name" value="SEA_dom"/>
</dbReference>
<organism evidence="24 25">
    <name type="scientific">Triplophysa rosa</name>
    <name type="common">Cave loach</name>
    <dbReference type="NCBI Taxonomy" id="992332"/>
    <lineage>
        <taxon>Eukaryota</taxon>
        <taxon>Metazoa</taxon>
        <taxon>Chordata</taxon>
        <taxon>Craniata</taxon>
        <taxon>Vertebrata</taxon>
        <taxon>Euteleostomi</taxon>
        <taxon>Actinopterygii</taxon>
        <taxon>Neopterygii</taxon>
        <taxon>Teleostei</taxon>
        <taxon>Ostariophysi</taxon>
        <taxon>Cypriniformes</taxon>
        <taxon>Nemacheilidae</taxon>
        <taxon>Triplophysa</taxon>
    </lineage>
</organism>
<evidence type="ECO:0000256" key="12">
    <source>
        <dbReference type="ARBA" id="ARBA00023157"/>
    </source>
</evidence>
<proteinExistence type="predicted"/>
<gene>
    <name evidence="24" type="ORF">IRJ41_020057</name>
</gene>
<keyword evidence="11 20" id="KW-0472">Membrane</keyword>
<sequence>MPDVPLKRILWALVVLVLTGHFCINTDAIDESHKDYLRNGNTTFVDSSNSFDAFRGKMLDHEPRKEWKSALSRRKRDLLFPSGVKLCSHETVQQAVQNHLNYFHLRVCQETVWEAFKIFWDRLPEKDEYQVWIRRCLNGSISVLDIGKSFSQSAEHLTLVEKRSGMASVTTIRHQTTTISPTQANVATTQQVSVLLPESVTDSLDITSQTIAGQIPITTIGAKLEITFGVTPGPDLTTAFEDSPGTKASTESTSQATEKLDARPGTTEGTVKTYDFTVQHVEPDSPEGSVRFEPERLTTFEDSPGISTNAPTLVASESLEDLNLETKLEVGEGATESLDTTEDFTIKYLQVLSSEASVLLTTEIFFIDIDLSTTFEEVLNPPEMSSIAPGEEIVSETELKVVQDATKSPVISDVTIQEEEVDVVSEVTLMATDSTLVDSSSEIISIDVLPEKPIAMTPTNLAEVSSNALTNEDVVEMLLTKLPTLREVVTEDTGEGPLKDTFVTRDALSDIADKVVAEASLVTVSQSVFSEEEYLVDDITEIPEVVEVTAGVTGKVIEETTEATAGFSEDEETHSTERSTPVVEDITAIEKPGKMTPEVTWVTGEDTVTGNTPRDFEEDTSDAVELDGTKGQISEELPEEGTKVEGTSPKMSTVSTPGVTLDAAFEDGAPKIDIAESVTEDMRNALDEVTPEPGSCVEGAHRITKDTMSDVTEMAKDILTTVNDMGTEGYEVTEPSEFPQDTHKGVEEVIMVDPLPQVVTETFKVVTETADVIAETTSEDILSEVITETTEVTSQTPVFTSELLPEIISETPETLPEMKTESSDVISDMPVVQPELMEVENPTPNFKVEDITGVENVVTTTIQKTFSTTLQTSPLDISNDILNENNVIGNEIDDTLARPIRPVGDHMLELSIKLKGETYDYALRDPSSFYYQRLSDQFIEMIEDIFERLPGFKKIFVREFRPQKDIEGGLAVAVHYTVVLEGDGAGITNETMDYINLHSNMVENSFKDPEELPTVVYTITDFRNYITNGLQKKNFIGNATLDVDPDSLQLESVETLPPSKPSSRPLDSNDMMDNILASEKPPDVNNDIITKDDFFDPVRTFDVPSEGTGVNDAIVFEESSTKSPVDLSLKNLDITFASKSESSSSVPVPDSENDDLLEEEGFLQAATMPSLNIDIADKDALPTTSIQKTDDTPVSPVDSPGLEETTHGELTDLGSGSGFSGDDLGINIWPWVSETPHEAHENDTEVHQPKEDIERPLEPTYQDMATEEPFLDRIPVTLDILTNPQYTTTDQAPVFWTMETLTVELSMQTGVAPEQYNNHLPDESTTMGTHVTSQPLLHVYTTADLQNVDESSSPTTIMSSPAQKHSKDSSTSTVMPPSTAVAMEVTAEYSPSTETQQNREDLSTSVATVASTTKVNDFASTTQLAANPSLDVVYGEGTIPNPKPGFEDITELPTGLCPEVECLDEVKILEDLGDIKVEPTESPVTELSEEVLVEDEIIVATVTSTTVTEGSLDHSTALIPEKESPFTRVSHSITSIDKHEPASTTEPLHTQTSTTTEAPIDPVHTTNNLTTVEELILSEKVEDGDSTAIFYSSTTTVISKNSETSKTNLSSTSVPPLYQPTFRPTDRIVDAAQTSTNEVQENHEEQRTEITGFVLPSEPVNSDSTTVNIPVPVNSNITEIDLSFDLFPFDVPDHNEDSGSGFAHGMDMQSIALPASPGRALIVFFSLRVTNMMFSEDLFNKSSTEYKALEQRFLELLVPYLQSNLSNFRNLEILNFRNGSIVVNSRMKFVKRVPHGVTTAVYLILEDFCNTAYQTMNLAIDKYLLDVESGEKADPCKFQACNEFSKCLVNRWSGEVECVCNTGYFSVDGLPCQSICEIQEDFCQNDGKCDIIPGNGAICRCRVGENWWYRGEHCEEYVSEPMVVGIAIASVAGFLLVASGVIFFLARTLRDQYDTDDLEDPLRHVDSVPSLERATKYNPMFESEATLGYNQYYSRYPETLAYSAGSAETSTDFSSEEIRHIYENSEFTKEVMSSEH</sequence>
<keyword evidence="13" id="KW-0325">Glycoprotein</keyword>
<evidence type="ECO:0000256" key="14">
    <source>
        <dbReference type="ARBA" id="ARBA00023273"/>
    </source>
</evidence>
<feature type="region of interest" description="Disordered" evidence="19">
    <location>
        <begin position="1348"/>
        <end position="1375"/>
    </location>
</feature>
<dbReference type="Gene3D" id="3.30.70.960">
    <property type="entry name" value="SEA domain"/>
    <property type="match status" value="1"/>
</dbReference>
<evidence type="ECO:0000256" key="3">
    <source>
        <dbReference type="ARBA" id="ARBA00022525"/>
    </source>
</evidence>
<evidence type="ECO:0000313" key="25">
    <source>
        <dbReference type="Proteomes" id="UP001059041"/>
    </source>
</evidence>
<feature type="region of interest" description="Disordered" evidence="19">
    <location>
        <begin position="604"/>
        <end position="623"/>
    </location>
</feature>
<feature type="chain" id="PRO_5040745877" description="Interphotoreceptor matrix proteoglycan 2" evidence="21">
    <location>
        <begin position="29"/>
        <end position="2036"/>
    </location>
</feature>
<keyword evidence="12" id="KW-1015">Disulfide bond</keyword>
<keyword evidence="9" id="KW-0677">Repeat</keyword>
<keyword evidence="25" id="KW-1185">Reference proteome</keyword>
<protein>
    <recommendedName>
        <fullName evidence="16">Interphotoreceptor matrix proteoglycan 2</fullName>
    </recommendedName>
    <alternativeName>
        <fullName evidence="17">Sialoprotein associated with cones and rods proteoglycan</fullName>
    </alternativeName>
</protein>
<evidence type="ECO:0000256" key="17">
    <source>
        <dbReference type="ARBA" id="ARBA00080162"/>
    </source>
</evidence>
<feature type="domain" description="SEA" evidence="22">
    <location>
        <begin position="1719"/>
        <end position="1832"/>
    </location>
</feature>
<comment type="caution">
    <text evidence="18">Lacks conserved residue(s) required for the propagation of feature annotation.</text>
</comment>
<feature type="region of interest" description="Disordered" evidence="19">
    <location>
        <begin position="1183"/>
        <end position="1219"/>
    </location>
</feature>
<feature type="compositionally biased region" description="Polar residues" evidence="19">
    <location>
        <begin position="246"/>
        <end position="257"/>
    </location>
</feature>
<feature type="transmembrane region" description="Helical" evidence="20">
    <location>
        <begin position="1922"/>
        <end position="1946"/>
    </location>
</feature>